<protein>
    <recommendedName>
        <fullName evidence="4">Murein L,D-transpeptidase catalytic domain family protein</fullName>
    </recommendedName>
</protein>
<evidence type="ECO:0008006" key="4">
    <source>
        <dbReference type="Google" id="ProtNLM"/>
    </source>
</evidence>
<name>A0A0R0CIF9_9GAMM</name>
<gene>
    <name evidence="2" type="ORF">ABB29_11610</name>
</gene>
<dbReference type="Proteomes" id="UP000052052">
    <property type="component" value="Unassembled WGS sequence"/>
</dbReference>
<evidence type="ECO:0000313" key="2">
    <source>
        <dbReference type="EMBL" id="KRG69227.1"/>
    </source>
</evidence>
<keyword evidence="3" id="KW-1185">Reference proteome</keyword>
<accession>A0A0R0CIF9</accession>
<evidence type="ECO:0000256" key="1">
    <source>
        <dbReference type="SAM" id="MobiDB-lite"/>
    </source>
</evidence>
<dbReference type="InterPro" id="IPR032676">
    <property type="entry name" value="YkuD_2"/>
</dbReference>
<dbReference type="EMBL" id="LDJL01000011">
    <property type="protein sequence ID" value="KRG69227.1"/>
    <property type="molecule type" value="Genomic_DNA"/>
</dbReference>
<proteinExistence type="predicted"/>
<dbReference type="PANTHER" id="PTHR38477">
    <property type="entry name" value="HYPOTHETICAL EXPORTED PROTEIN"/>
    <property type="match status" value="1"/>
</dbReference>
<feature type="compositionally biased region" description="Low complexity" evidence="1">
    <location>
        <begin position="16"/>
        <end position="29"/>
    </location>
</feature>
<dbReference type="PATRIC" id="fig|344882.3.peg.688"/>
<sequence length="234" mass="24733">MASNASPAAPTQANTAPEAAPPAVSSPLSSLAPAADPQVLALGLSAMQCAQAHGTGVNATRLAIIDYSRSSLTPRLWVFDLARQKLLYHELVAHGQGSGGDIPTRFSNDEGTHASSLGLFYTQGTYQGRNGYSLRMQGLDPGFNDAALARAIVIHGADYVNADNGKRMGRLGRSWGCPALRKAVAKPIIDVLKDGQFVFSYYPQQAWLTRSSLAQCAMARAQLAPVAGRLSSLH</sequence>
<evidence type="ECO:0000313" key="3">
    <source>
        <dbReference type="Proteomes" id="UP000052052"/>
    </source>
</evidence>
<feature type="region of interest" description="Disordered" evidence="1">
    <location>
        <begin position="1"/>
        <end position="29"/>
    </location>
</feature>
<dbReference type="Pfam" id="PF13645">
    <property type="entry name" value="YkuD_2"/>
    <property type="match status" value="1"/>
</dbReference>
<dbReference type="STRING" id="344882.ABB29_11610"/>
<organism evidence="2 3">
    <name type="scientific">Pseudoxanthomonas dokdonensis</name>
    <dbReference type="NCBI Taxonomy" id="344882"/>
    <lineage>
        <taxon>Bacteria</taxon>
        <taxon>Pseudomonadati</taxon>
        <taxon>Pseudomonadota</taxon>
        <taxon>Gammaproteobacteria</taxon>
        <taxon>Lysobacterales</taxon>
        <taxon>Lysobacteraceae</taxon>
        <taxon>Pseudoxanthomonas</taxon>
    </lineage>
</organism>
<comment type="caution">
    <text evidence="2">The sequence shown here is derived from an EMBL/GenBank/DDBJ whole genome shotgun (WGS) entry which is preliminary data.</text>
</comment>
<dbReference type="PANTHER" id="PTHR38477:SF1">
    <property type="entry name" value="MUREIN L,D-TRANSPEPTIDASE CATALYTIC DOMAIN FAMILY PROTEIN"/>
    <property type="match status" value="1"/>
</dbReference>
<dbReference type="AlphaFoldDB" id="A0A0R0CIF9"/>
<feature type="compositionally biased region" description="Polar residues" evidence="1">
    <location>
        <begin position="1"/>
        <end position="15"/>
    </location>
</feature>
<reference evidence="2 3" key="1">
    <citation type="submission" date="2015-05" db="EMBL/GenBank/DDBJ databases">
        <title>Genome sequencing and analysis of members of genus Stenotrophomonas.</title>
        <authorList>
            <person name="Patil P.P."/>
            <person name="Midha S."/>
            <person name="Patil P.B."/>
        </authorList>
    </citation>
    <scope>NUCLEOTIDE SEQUENCE [LARGE SCALE GENOMIC DNA]</scope>
    <source>
        <strain evidence="2 3">DSM 21858</strain>
    </source>
</reference>